<keyword evidence="13" id="KW-1185">Reference proteome</keyword>
<dbReference type="SUPFAM" id="SSF52540">
    <property type="entry name" value="P-loop containing nucleoside triphosphate hydrolases"/>
    <property type="match status" value="1"/>
</dbReference>
<proteinExistence type="predicted"/>
<dbReference type="InterPro" id="IPR014016">
    <property type="entry name" value="UvrD-like_ATP-bd"/>
</dbReference>
<evidence type="ECO:0000256" key="1">
    <source>
        <dbReference type="ARBA" id="ARBA00022741"/>
    </source>
</evidence>
<dbReference type="InterPro" id="IPR000212">
    <property type="entry name" value="DNA_helicase_UvrD/REP"/>
</dbReference>
<feature type="binding site" evidence="10">
    <location>
        <begin position="36"/>
        <end position="43"/>
    </location>
    <ligand>
        <name>ATP</name>
        <dbReference type="ChEBI" id="CHEBI:30616"/>
    </ligand>
</feature>
<evidence type="ECO:0000259" key="11">
    <source>
        <dbReference type="PROSITE" id="PS51198"/>
    </source>
</evidence>
<evidence type="ECO:0000256" key="3">
    <source>
        <dbReference type="ARBA" id="ARBA00022806"/>
    </source>
</evidence>
<dbReference type="Pfam" id="PF00580">
    <property type="entry name" value="UvrD-helicase"/>
    <property type="match status" value="1"/>
</dbReference>
<reference evidence="12 13" key="1">
    <citation type="submission" date="2019-02" db="EMBL/GenBank/DDBJ databases">
        <title>Deep-cultivation of Planctomycetes and their phenomic and genomic characterization uncovers novel biology.</title>
        <authorList>
            <person name="Wiegand S."/>
            <person name="Jogler M."/>
            <person name="Boedeker C."/>
            <person name="Pinto D."/>
            <person name="Vollmers J."/>
            <person name="Rivas-Marin E."/>
            <person name="Kohn T."/>
            <person name="Peeters S.H."/>
            <person name="Heuer A."/>
            <person name="Rast P."/>
            <person name="Oberbeckmann S."/>
            <person name="Bunk B."/>
            <person name="Jeske O."/>
            <person name="Meyerdierks A."/>
            <person name="Storesund J.E."/>
            <person name="Kallscheuer N."/>
            <person name="Luecker S."/>
            <person name="Lage O.M."/>
            <person name="Pohl T."/>
            <person name="Merkel B.J."/>
            <person name="Hornburger P."/>
            <person name="Mueller R.-W."/>
            <person name="Bruemmer F."/>
            <person name="Labrenz M."/>
            <person name="Spormann A.M."/>
            <person name="Op den Camp H."/>
            <person name="Overmann J."/>
            <person name="Amann R."/>
            <person name="Jetten M.S.M."/>
            <person name="Mascher T."/>
            <person name="Medema M.H."/>
            <person name="Devos D.P."/>
            <person name="Kaster A.-K."/>
            <person name="Ovreas L."/>
            <person name="Rohde M."/>
            <person name="Galperin M.Y."/>
            <person name="Jogler C."/>
        </authorList>
    </citation>
    <scope>NUCLEOTIDE SEQUENCE [LARGE SCALE GENOMIC DNA]</scope>
    <source>
        <strain evidence="12 13">Mal48</strain>
    </source>
</reference>
<feature type="domain" description="UvrD-like helicase ATP-binding" evidence="11">
    <location>
        <begin position="15"/>
        <end position="302"/>
    </location>
</feature>
<dbReference type="PANTHER" id="PTHR11070:SF2">
    <property type="entry name" value="ATP-DEPENDENT DNA HELICASE SRS2"/>
    <property type="match status" value="1"/>
</dbReference>
<accession>A0A517QJX8</accession>
<keyword evidence="5" id="KW-0413">Isomerase</keyword>
<gene>
    <name evidence="12" type="primary">uvrD</name>
    <name evidence="12" type="ORF">Mal48_11910</name>
</gene>
<dbReference type="EMBL" id="CP036267">
    <property type="protein sequence ID" value="QDT31952.1"/>
    <property type="molecule type" value="Genomic_DNA"/>
</dbReference>
<dbReference type="RefSeq" id="WP_145196909.1">
    <property type="nucleotide sequence ID" value="NZ_CP036267.1"/>
</dbReference>
<dbReference type="PANTHER" id="PTHR11070">
    <property type="entry name" value="UVRD / RECB / PCRA DNA HELICASE FAMILY MEMBER"/>
    <property type="match status" value="1"/>
</dbReference>
<dbReference type="CDD" id="cd17932">
    <property type="entry name" value="DEXQc_UvrD"/>
    <property type="match status" value="1"/>
</dbReference>
<dbReference type="OrthoDB" id="9810135at2"/>
<evidence type="ECO:0000313" key="13">
    <source>
        <dbReference type="Proteomes" id="UP000315724"/>
    </source>
</evidence>
<dbReference type="Gene3D" id="3.40.50.300">
    <property type="entry name" value="P-loop containing nucleotide triphosphate hydrolases"/>
    <property type="match status" value="3"/>
</dbReference>
<comment type="catalytic activity">
    <reaction evidence="9">
        <text>ATP + H2O = ADP + phosphate + H(+)</text>
        <dbReference type="Rhea" id="RHEA:13065"/>
        <dbReference type="ChEBI" id="CHEBI:15377"/>
        <dbReference type="ChEBI" id="CHEBI:15378"/>
        <dbReference type="ChEBI" id="CHEBI:30616"/>
        <dbReference type="ChEBI" id="CHEBI:43474"/>
        <dbReference type="ChEBI" id="CHEBI:456216"/>
        <dbReference type="EC" id="5.6.2.4"/>
    </reaction>
</comment>
<dbReference type="GO" id="GO:0043138">
    <property type="term" value="F:3'-5' DNA helicase activity"/>
    <property type="evidence" value="ECO:0007669"/>
    <property type="project" value="UniProtKB-EC"/>
</dbReference>
<evidence type="ECO:0000256" key="9">
    <source>
        <dbReference type="ARBA" id="ARBA00048988"/>
    </source>
</evidence>
<dbReference type="AlphaFoldDB" id="A0A517QJX8"/>
<evidence type="ECO:0000256" key="8">
    <source>
        <dbReference type="ARBA" id="ARBA00034923"/>
    </source>
</evidence>
<dbReference type="GO" id="GO:0005524">
    <property type="term" value="F:ATP binding"/>
    <property type="evidence" value="ECO:0007669"/>
    <property type="project" value="UniProtKB-UniRule"/>
</dbReference>
<evidence type="ECO:0000256" key="6">
    <source>
        <dbReference type="ARBA" id="ARBA00034617"/>
    </source>
</evidence>
<keyword evidence="1 10" id="KW-0547">Nucleotide-binding</keyword>
<dbReference type="KEGG" id="tpol:Mal48_11910"/>
<dbReference type="InterPro" id="IPR027417">
    <property type="entry name" value="P-loop_NTPase"/>
</dbReference>
<dbReference type="GO" id="GO:0003677">
    <property type="term" value="F:DNA binding"/>
    <property type="evidence" value="ECO:0007669"/>
    <property type="project" value="InterPro"/>
</dbReference>
<evidence type="ECO:0000313" key="12">
    <source>
        <dbReference type="EMBL" id="QDT31952.1"/>
    </source>
</evidence>
<keyword evidence="3 10" id="KW-0347">Helicase</keyword>
<dbReference type="Pfam" id="PF13361">
    <property type="entry name" value="UvrD_C"/>
    <property type="match status" value="1"/>
</dbReference>
<evidence type="ECO:0000256" key="4">
    <source>
        <dbReference type="ARBA" id="ARBA00022840"/>
    </source>
</evidence>
<dbReference type="GO" id="GO:0000725">
    <property type="term" value="P:recombinational repair"/>
    <property type="evidence" value="ECO:0007669"/>
    <property type="project" value="TreeGrafter"/>
</dbReference>
<evidence type="ECO:0000256" key="2">
    <source>
        <dbReference type="ARBA" id="ARBA00022801"/>
    </source>
</evidence>
<protein>
    <recommendedName>
        <fullName evidence="7">DNA 3'-5' helicase</fullName>
        <ecNumber evidence="7">5.6.2.4</ecNumber>
    </recommendedName>
    <alternativeName>
        <fullName evidence="8">DNA 3'-5' helicase II</fullName>
    </alternativeName>
</protein>
<dbReference type="InterPro" id="IPR014017">
    <property type="entry name" value="DNA_helicase_UvrD-like_C"/>
</dbReference>
<evidence type="ECO:0000256" key="10">
    <source>
        <dbReference type="PROSITE-ProRule" id="PRU00560"/>
    </source>
</evidence>
<dbReference type="EC" id="5.6.2.4" evidence="7"/>
<organism evidence="12 13">
    <name type="scientific">Thalassoglobus polymorphus</name>
    <dbReference type="NCBI Taxonomy" id="2527994"/>
    <lineage>
        <taxon>Bacteria</taxon>
        <taxon>Pseudomonadati</taxon>
        <taxon>Planctomycetota</taxon>
        <taxon>Planctomycetia</taxon>
        <taxon>Planctomycetales</taxon>
        <taxon>Planctomycetaceae</taxon>
        <taxon>Thalassoglobus</taxon>
    </lineage>
</organism>
<dbReference type="GO" id="GO:0016887">
    <property type="term" value="F:ATP hydrolysis activity"/>
    <property type="evidence" value="ECO:0007669"/>
    <property type="project" value="RHEA"/>
</dbReference>
<evidence type="ECO:0000256" key="7">
    <source>
        <dbReference type="ARBA" id="ARBA00034808"/>
    </source>
</evidence>
<name>A0A517QJX8_9PLAN</name>
<dbReference type="Proteomes" id="UP000315724">
    <property type="component" value="Chromosome"/>
</dbReference>
<sequence>MKRTITPEEWSPVGVSSLEQAAEFAVRSETNGVVVAGPGAGKTELLAQRADYLLRTGICAPPRRILAISFKRDAARNLEERVAERLPKEMASRFDSWTFDKFSKQMLDRFRKGLPTCWRPVDNYELSFWIKEQNAGRILENCASALGLGLGDIAHIPRREWYNDVFIGAFPLLEDIAEYSDDLEYRLATAFWKGCLVRQPSIINFQMISRLVELQLRMNPAIRNGLRATYAFVFLDEFQDTTNLQYDIVKTAFHDSSTILTAVGDPKQCIMTWAGALDGVMKTFANDFSAKPYILRRNYRSEPELITILGSLAKQIEPDAIEPAHGTGKTSGEGQCRVFEFADDRAEAHAISQLLDYSVKQENIPPREICILCRKLVVNYSQELFRSVEHRAEGYGIRDESSLQDLLAEPITIILSDAITVATGTSESESWSRLQELLAITTPKGKGRRTASRMLSLGIDYLAASLLVTEPEPDKLLEVLQGVLAVFGVERLKQQFPQYIQGDYFDKLMTQFCDNLCTRFVSEASPLDGWRTALQSIIGMNSIPMMTVHKSKGLEYHTVIFMGLEDAAFNNLKDPVEEGNNFFVAFSRAKKRVVFTFSRRRFGSQQRQTNVQLLYDWLAAAGVQIEPADQLDFLNGIPSIQHE</sequence>
<dbReference type="PROSITE" id="PS51198">
    <property type="entry name" value="UVRD_HELICASE_ATP_BIND"/>
    <property type="match status" value="1"/>
</dbReference>
<keyword evidence="2 10" id="KW-0378">Hydrolase</keyword>
<comment type="catalytic activity">
    <reaction evidence="6">
        <text>Couples ATP hydrolysis with the unwinding of duplex DNA by translocating in the 3'-5' direction.</text>
        <dbReference type="EC" id="5.6.2.4"/>
    </reaction>
</comment>
<evidence type="ECO:0000256" key="5">
    <source>
        <dbReference type="ARBA" id="ARBA00023235"/>
    </source>
</evidence>
<keyword evidence="4 10" id="KW-0067">ATP-binding</keyword>